<keyword evidence="1" id="KW-0812">Transmembrane</keyword>
<organism evidence="2 3">
    <name type="scientific">Candidatus Wolfebacteria bacterium CG03_land_8_20_14_0_80_40_12</name>
    <dbReference type="NCBI Taxonomy" id="1975069"/>
    <lineage>
        <taxon>Bacteria</taxon>
        <taxon>Candidatus Wolfeibacteriota</taxon>
    </lineage>
</organism>
<sequence length="310" mass="32745">MNDIKSAKAFTLVEVLIYTSITAIVAGLLTGLLLTVSQIYQKESASTEVGGQMNFIIQRIGQLIRESSNIEIDAGFLTSTLKLRMKDLSKDPTCISLVDGAIKLAEGPGGSNNCASTVSDLTNSRVVVDNLTFKKFTAYPGHDTVSIDIQMTYNSENPKSRVQRSLSSGIARVSAATFDSDVVPGGAYGYTLGQQGAPWQKVIVADGTAANPSYTFANNTGLGLFRAGSNILGFTSAGLERMRIDAAGNVGIGTTAPNAKLDVNGTFRATGTTTLSIANNFSNRRMVVSDTSGNLGYRDLENAISFLDAP</sequence>
<evidence type="ECO:0000313" key="3">
    <source>
        <dbReference type="Proteomes" id="UP000228949"/>
    </source>
</evidence>
<dbReference type="Proteomes" id="UP000228949">
    <property type="component" value="Unassembled WGS sequence"/>
</dbReference>
<comment type="caution">
    <text evidence="2">The sequence shown here is derived from an EMBL/GenBank/DDBJ whole genome shotgun (WGS) entry which is preliminary data.</text>
</comment>
<keyword evidence="1" id="KW-1133">Transmembrane helix</keyword>
<accession>A0A2M7B5H6</accession>
<dbReference type="InterPro" id="IPR012902">
    <property type="entry name" value="N_methyl_site"/>
</dbReference>
<protein>
    <submittedName>
        <fullName evidence="2">Uncharacterized protein</fullName>
    </submittedName>
</protein>
<dbReference type="Pfam" id="PF07963">
    <property type="entry name" value="N_methyl"/>
    <property type="match status" value="1"/>
</dbReference>
<gene>
    <name evidence="2" type="ORF">COS61_02300</name>
</gene>
<evidence type="ECO:0000256" key="1">
    <source>
        <dbReference type="SAM" id="Phobius"/>
    </source>
</evidence>
<dbReference type="EMBL" id="PEVJ01000056">
    <property type="protein sequence ID" value="PIU98269.1"/>
    <property type="molecule type" value="Genomic_DNA"/>
</dbReference>
<feature type="non-terminal residue" evidence="2">
    <location>
        <position position="310"/>
    </location>
</feature>
<proteinExistence type="predicted"/>
<dbReference type="AlphaFoldDB" id="A0A2M7B5H6"/>
<name>A0A2M7B5H6_9BACT</name>
<reference evidence="3" key="1">
    <citation type="submission" date="2017-09" db="EMBL/GenBank/DDBJ databases">
        <title>Depth-based differentiation of microbial function through sediment-hosted aquifers and enrichment of novel symbionts in the deep terrestrial subsurface.</title>
        <authorList>
            <person name="Probst A.J."/>
            <person name="Ladd B."/>
            <person name="Jarett J.K."/>
            <person name="Geller-Mcgrath D.E."/>
            <person name="Sieber C.M.K."/>
            <person name="Emerson J.B."/>
            <person name="Anantharaman K."/>
            <person name="Thomas B.C."/>
            <person name="Malmstrom R."/>
            <person name="Stieglmeier M."/>
            <person name="Klingl A."/>
            <person name="Woyke T."/>
            <person name="Ryan C.M."/>
            <person name="Banfield J.F."/>
        </authorList>
    </citation>
    <scope>NUCLEOTIDE SEQUENCE [LARGE SCALE GENOMIC DNA]</scope>
</reference>
<feature type="transmembrane region" description="Helical" evidence="1">
    <location>
        <begin position="15"/>
        <end position="36"/>
    </location>
</feature>
<evidence type="ECO:0000313" key="2">
    <source>
        <dbReference type="EMBL" id="PIU98269.1"/>
    </source>
</evidence>
<keyword evidence="1" id="KW-0472">Membrane</keyword>